<dbReference type="GeneID" id="106806148"/>
<gene>
    <name evidence="5" type="primary">LOC106806148</name>
</gene>
<evidence type="ECO:0000256" key="1">
    <source>
        <dbReference type="ARBA" id="ARBA00004496"/>
    </source>
</evidence>
<evidence type="ECO:0000256" key="3">
    <source>
        <dbReference type="SAM" id="MobiDB-lite"/>
    </source>
</evidence>
<name>A0ABM1DU76_PRICU</name>
<proteinExistence type="predicted"/>
<dbReference type="InterPro" id="IPR038904">
    <property type="entry name" value="BRAT1"/>
</dbReference>
<sequence length="724" mass="76903">MSKVSFFGRVSGEEVWAQASVREAVFESLCDLTKHAAGMRWLRYNPTSKLVKLAFLALSDSSIFVCGSAQHFLGRYLGDAHSIQEAEELPPGGAAALSDPGFCIRQLVGVAFGDAAVAAATHRQYDGCERTWRSERARTNAMQLLVLLSETGAVSNLVALRCGDAEALATLYDAGDARVCEASTGLAVAMATDVAELRELARGLLRRRGFTRAALMLAAATMRRFRHGNTPDWQEFLDIMLEPVSVMLRQRSSSDGRHGNDNADALLHSLAAVKSLVADNSCPQATHRVIRRPMMDMLKRTLVADASGRSHAPPGDRVTSAALGVVEATLDGSVTVAMDNDEAEELIVMLCGAADNPQLSCPLVVQVVRILGLALLAVATEPAIAAELEVALMAAGDVLNKRSLDVRWEVRDSCLACLCRLAGCSPLSDWLVRGRLHGVCYRATNDAESYVRATAIEATGALFNDDAHSGALWRDCHCDLAAVSEDVGKIAAGETAVSEDVGKIAAGEAAVSEDEDAGKAVDNGEEEMKEGDRSKEDAGEGDNDGEGTVLDRLCSIMQAATRDLDWEVKLTALTFWRELVTDTFTPPGGADDGRTSPTLTPEGAAGAFSVLVAAGCVRSLLEATTDYDDSVQQRALADLRALGALLAGRSVATATPNSPRLPVAGGDEDAGLLRLVMEAEGRWRVDVSAETAYLMVLRVIVSETAYFECGGVAVVIWASSEVGE</sequence>
<protein>
    <submittedName>
        <fullName evidence="5">Uncharacterized protein LOC106806148</fullName>
    </submittedName>
</protein>
<dbReference type="InterPro" id="IPR016024">
    <property type="entry name" value="ARM-type_fold"/>
</dbReference>
<evidence type="ECO:0000313" key="4">
    <source>
        <dbReference type="Proteomes" id="UP000695022"/>
    </source>
</evidence>
<keyword evidence="4" id="KW-1185">Reference proteome</keyword>
<reference evidence="5" key="1">
    <citation type="submission" date="2025-08" db="UniProtKB">
        <authorList>
            <consortium name="RefSeq"/>
        </authorList>
    </citation>
    <scope>IDENTIFICATION</scope>
</reference>
<dbReference type="SUPFAM" id="SSF48371">
    <property type="entry name" value="ARM repeat"/>
    <property type="match status" value="1"/>
</dbReference>
<dbReference type="Proteomes" id="UP000695022">
    <property type="component" value="Unplaced"/>
</dbReference>
<accession>A0ABM1DU76</accession>
<dbReference type="PANTHER" id="PTHR21331:SF2">
    <property type="entry name" value="BRCA1-ASSOCIATED ATM ACTIVATOR 1"/>
    <property type="match status" value="1"/>
</dbReference>
<comment type="subcellular location">
    <subcellularLocation>
        <location evidence="1">Cytoplasm</location>
    </subcellularLocation>
</comment>
<organism evidence="4 5">
    <name type="scientific">Priapulus caudatus</name>
    <name type="common">Priapulid worm</name>
    <dbReference type="NCBI Taxonomy" id="37621"/>
    <lineage>
        <taxon>Eukaryota</taxon>
        <taxon>Metazoa</taxon>
        <taxon>Ecdysozoa</taxon>
        <taxon>Scalidophora</taxon>
        <taxon>Priapulida</taxon>
        <taxon>Priapulimorpha</taxon>
        <taxon>Priapulimorphida</taxon>
        <taxon>Priapulidae</taxon>
        <taxon>Priapulus</taxon>
    </lineage>
</organism>
<evidence type="ECO:0000313" key="5">
    <source>
        <dbReference type="RefSeq" id="XP_014663497.1"/>
    </source>
</evidence>
<evidence type="ECO:0000256" key="2">
    <source>
        <dbReference type="ARBA" id="ARBA00022490"/>
    </source>
</evidence>
<dbReference type="RefSeq" id="XP_014663497.1">
    <property type="nucleotide sequence ID" value="XM_014808011.1"/>
</dbReference>
<feature type="region of interest" description="Disordered" evidence="3">
    <location>
        <begin position="508"/>
        <end position="546"/>
    </location>
</feature>
<dbReference type="PANTHER" id="PTHR21331">
    <property type="entry name" value="BRCA1-ASSOCIATED ATM ACTIVATOR 1"/>
    <property type="match status" value="1"/>
</dbReference>
<keyword evidence="2" id="KW-0963">Cytoplasm</keyword>